<reference evidence="2 3" key="1">
    <citation type="submission" date="2015-09" db="EMBL/GenBank/DDBJ databases">
        <title>Identification and resolution of microdiversity through metagenomic sequencing of parallel consortia.</title>
        <authorList>
            <person name="Nelson W.C."/>
            <person name="Romine M.F."/>
            <person name="Lindemann S.R."/>
        </authorList>
    </citation>
    <scope>NUCLEOTIDE SEQUENCE [LARGE SCALE GENOMIC DNA]</scope>
    <source>
        <strain evidence="2">Ana</strain>
    </source>
</reference>
<evidence type="ECO:0000313" key="2">
    <source>
        <dbReference type="EMBL" id="KPQ31958.1"/>
    </source>
</evidence>
<feature type="transmembrane region" description="Helical" evidence="1">
    <location>
        <begin position="38"/>
        <end position="64"/>
    </location>
</feature>
<evidence type="ECO:0000313" key="3">
    <source>
        <dbReference type="Proteomes" id="UP000050465"/>
    </source>
</evidence>
<keyword evidence="1" id="KW-0812">Transmembrane</keyword>
<feature type="transmembrane region" description="Helical" evidence="1">
    <location>
        <begin position="107"/>
        <end position="126"/>
    </location>
</feature>
<feature type="transmembrane region" description="Helical" evidence="1">
    <location>
        <begin position="76"/>
        <end position="95"/>
    </location>
</feature>
<keyword evidence="1" id="KW-0472">Membrane</keyword>
<dbReference type="EMBL" id="LJZR01000075">
    <property type="protein sequence ID" value="KPQ31958.1"/>
    <property type="molecule type" value="Genomic_DNA"/>
</dbReference>
<protein>
    <submittedName>
        <fullName evidence="2">Uncharacterized protein</fullName>
    </submittedName>
</protein>
<dbReference type="PATRIC" id="fig|1666911.3.peg.4536"/>
<dbReference type="Proteomes" id="UP000050465">
    <property type="component" value="Unassembled WGS sequence"/>
</dbReference>
<feature type="transmembrane region" description="Helical" evidence="1">
    <location>
        <begin position="184"/>
        <end position="204"/>
    </location>
</feature>
<gene>
    <name evidence="2" type="ORF">HLUCCA11_22610</name>
</gene>
<comment type="caution">
    <text evidence="2">The sequence shown here is derived from an EMBL/GenBank/DDBJ whole genome shotgun (WGS) entry which is preliminary data.</text>
</comment>
<accession>A0A0P8BE99</accession>
<keyword evidence="1" id="KW-1133">Transmembrane helix</keyword>
<name>A0A0P8BE99_9CYAN</name>
<dbReference type="STRING" id="1666911.HLUCCA11_22610"/>
<sequence length="213" mass="21578">MSYTEDSRSPLPTISERPVYTAVTPVVEYHDRVRWGPILAGLMITIVSQLVLSALGGVIGLTAVGSVSAGTAGTVATIWAIFSLLISLFLGGWMMARTCGPMNKKSALLNGTILWATTLALGAWLLTSGVSGTLGLAATSASAAVGAVDQVPEANGAALPNPAAVLPNAQAAQQYAANAAKAGLIFLFGSLLGWAATLIGSIVGSKTPSQRVA</sequence>
<dbReference type="AlphaFoldDB" id="A0A0P8BE99"/>
<organism evidence="2 3">
    <name type="scientific">Phormidesmis priestleyi Ana</name>
    <dbReference type="NCBI Taxonomy" id="1666911"/>
    <lineage>
        <taxon>Bacteria</taxon>
        <taxon>Bacillati</taxon>
        <taxon>Cyanobacteriota</taxon>
        <taxon>Cyanophyceae</taxon>
        <taxon>Leptolyngbyales</taxon>
        <taxon>Leptolyngbyaceae</taxon>
        <taxon>Phormidesmis</taxon>
    </lineage>
</organism>
<proteinExistence type="predicted"/>
<evidence type="ECO:0000256" key="1">
    <source>
        <dbReference type="SAM" id="Phobius"/>
    </source>
</evidence>